<organism evidence="1 2">
    <name type="scientific">Holtiella tumoricola</name>
    <dbReference type="NCBI Taxonomy" id="3018743"/>
    <lineage>
        <taxon>Bacteria</taxon>
        <taxon>Bacillati</taxon>
        <taxon>Bacillota</taxon>
        <taxon>Clostridia</taxon>
        <taxon>Lachnospirales</taxon>
        <taxon>Cellulosilyticaceae</taxon>
        <taxon>Holtiella</taxon>
    </lineage>
</organism>
<dbReference type="Proteomes" id="UP001169242">
    <property type="component" value="Unassembled WGS sequence"/>
</dbReference>
<dbReference type="AlphaFoldDB" id="A0AA42DMB9"/>
<reference evidence="1" key="1">
    <citation type="journal article" date="2023" name="Int. J. Syst. Evol. Microbiol.">
        <title>&lt;i&gt;Holtiella tumoricola&lt;/i&gt; gen. nov. sp. nov., isolated from a human clinical sample.</title>
        <authorList>
            <person name="Allen-Vercoe E."/>
            <person name="Daigneault M.C."/>
            <person name="Vancuren S.J."/>
            <person name="Cochrane K."/>
            <person name="O'Neal L.L."/>
            <person name="Sankaranarayanan K."/>
            <person name="Lawson P.A."/>
        </authorList>
    </citation>
    <scope>NUCLEOTIDE SEQUENCE</scope>
    <source>
        <strain evidence="1">CC70A</strain>
    </source>
</reference>
<dbReference type="RefSeq" id="WP_271011982.1">
    <property type="nucleotide sequence ID" value="NZ_JAQIFT010000040.1"/>
</dbReference>
<evidence type="ECO:0000313" key="2">
    <source>
        <dbReference type="Proteomes" id="UP001169242"/>
    </source>
</evidence>
<name>A0AA42DMB9_9FIRM</name>
<accession>A0AA42DMB9</accession>
<protein>
    <recommendedName>
        <fullName evidence="3">37-kD nucleoid-associated bacterial protein</fullName>
    </recommendedName>
</protein>
<keyword evidence="2" id="KW-1185">Reference proteome</keyword>
<comment type="caution">
    <text evidence="1">The sequence shown here is derived from an EMBL/GenBank/DDBJ whole genome shotgun (WGS) entry which is preliminary data.</text>
</comment>
<sequence>MNIIYSEFYNVDVKNQKIESKEIPDDFQQYISKLIESVTSNTRTRQYKTRSNTTEVINCINTMLLDVINNTHENFSRTHEFIISIVNRLLRCELEAQEQIKGTGNTVLVGSLIISLVEMDIEDKQSYMCIISKVDNNGFIDITDLKRRQGFSSEEFRIWRSTVISFEIEEDMLILDDIYVYLDRSVSYWCNTFLEIDEKINDEVNTDLAFKSVHTALARSLKTNAPTDYTILKNHLITYMRRDVLIDYDEMINSMLDEYVPYQVEADKLAKLKSNLLNLPASKGFEKQFNSIPKRIKSRMRSVYKVSQGITLKIDFNAENIDEMISSENGHDGHHYLKIRVEDEQTYRSFIRNRN</sequence>
<evidence type="ECO:0008006" key="3">
    <source>
        <dbReference type="Google" id="ProtNLM"/>
    </source>
</evidence>
<dbReference type="EMBL" id="JAQIFT010000040">
    <property type="protein sequence ID" value="MDA3731620.1"/>
    <property type="molecule type" value="Genomic_DNA"/>
</dbReference>
<evidence type="ECO:0000313" key="1">
    <source>
        <dbReference type="EMBL" id="MDA3731620.1"/>
    </source>
</evidence>
<proteinExistence type="predicted"/>
<gene>
    <name evidence="1" type="ORF">PBV87_09045</name>
</gene>